<keyword evidence="2" id="KW-1185">Reference proteome</keyword>
<dbReference type="RefSeq" id="WP_145111606.1">
    <property type="nucleotide sequence ID" value="NZ_CP036349.1"/>
</dbReference>
<sequence length="272" mass="29066">MSVLNQEPKQGFLLVLFAMPALILSASLADAHIGRRFSVEVVNGKLQAQGVNNGESDGAPLTRPYVNVIHDHWKNTPGLDQAYATLPEYDVSPSAATALLGHSLSLELIGVTRWQSPPMMPGANTAPTLTQLAPGDLITVEAAMGVADSIDFGTVTLMEAVPFGGAREVAVLYQINSHPADEIHVLEFILSTSSAAIEPSNTIYVLLSPDGDNPMAKLHHASLFLEGYLATIPEPTGACLAVASVGGALLSQRRKRRRELSDLNAVVLWNRW</sequence>
<evidence type="ECO:0000313" key="2">
    <source>
        <dbReference type="Proteomes" id="UP000316426"/>
    </source>
</evidence>
<dbReference type="EMBL" id="CP036349">
    <property type="protein sequence ID" value="QDV73869.1"/>
    <property type="molecule type" value="Genomic_DNA"/>
</dbReference>
<dbReference type="Proteomes" id="UP000316426">
    <property type="component" value="Chromosome"/>
</dbReference>
<dbReference type="AlphaFoldDB" id="A0A518K7U9"/>
<accession>A0A518K7U9</accession>
<protein>
    <submittedName>
        <fullName evidence="1">Uncharacterized protein</fullName>
    </submittedName>
</protein>
<organism evidence="1 2">
    <name type="scientific">Botrimarina mediterranea</name>
    <dbReference type="NCBI Taxonomy" id="2528022"/>
    <lineage>
        <taxon>Bacteria</taxon>
        <taxon>Pseudomonadati</taxon>
        <taxon>Planctomycetota</taxon>
        <taxon>Planctomycetia</taxon>
        <taxon>Pirellulales</taxon>
        <taxon>Lacipirellulaceae</taxon>
        <taxon>Botrimarina</taxon>
    </lineage>
</organism>
<gene>
    <name evidence="1" type="ORF">Spa11_20680</name>
</gene>
<dbReference type="KEGG" id="bmei:Spa11_20680"/>
<name>A0A518K7U9_9BACT</name>
<evidence type="ECO:0000313" key="1">
    <source>
        <dbReference type="EMBL" id="QDV73869.1"/>
    </source>
</evidence>
<proteinExistence type="predicted"/>
<reference evidence="1 2" key="1">
    <citation type="submission" date="2019-02" db="EMBL/GenBank/DDBJ databases">
        <title>Deep-cultivation of Planctomycetes and their phenomic and genomic characterization uncovers novel biology.</title>
        <authorList>
            <person name="Wiegand S."/>
            <person name="Jogler M."/>
            <person name="Boedeker C."/>
            <person name="Pinto D."/>
            <person name="Vollmers J."/>
            <person name="Rivas-Marin E."/>
            <person name="Kohn T."/>
            <person name="Peeters S.H."/>
            <person name="Heuer A."/>
            <person name="Rast P."/>
            <person name="Oberbeckmann S."/>
            <person name="Bunk B."/>
            <person name="Jeske O."/>
            <person name="Meyerdierks A."/>
            <person name="Storesund J.E."/>
            <person name="Kallscheuer N."/>
            <person name="Luecker S."/>
            <person name="Lage O.M."/>
            <person name="Pohl T."/>
            <person name="Merkel B.J."/>
            <person name="Hornburger P."/>
            <person name="Mueller R.-W."/>
            <person name="Bruemmer F."/>
            <person name="Labrenz M."/>
            <person name="Spormann A.M."/>
            <person name="Op den Camp H."/>
            <person name="Overmann J."/>
            <person name="Amann R."/>
            <person name="Jetten M.S.M."/>
            <person name="Mascher T."/>
            <person name="Medema M.H."/>
            <person name="Devos D.P."/>
            <person name="Kaster A.-K."/>
            <person name="Ovreas L."/>
            <person name="Rohde M."/>
            <person name="Galperin M.Y."/>
            <person name="Jogler C."/>
        </authorList>
    </citation>
    <scope>NUCLEOTIDE SEQUENCE [LARGE SCALE GENOMIC DNA]</scope>
    <source>
        <strain evidence="1 2">Spa11</strain>
    </source>
</reference>